<dbReference type="InterPro" id="IPR014986">
    <property type="entry name" value="XkdN-like"/>
</dbReference>
<evidence type="ECO:0008006" key="3">
    <source>
        <dbReference type="Google" id="ProtNLM"/>
    </source>
</evidence>
<dbReference type="RefSeq" id="WP_208430068.1">
    <property type="nucleotide sequence ID" value="NZ_JAEPRJ010000001.1"/>
</dbReference>
<organism evidence="1 2">
    <name type="scientific">Catonella massiliensis</name>
    <dbReference type="NCBI Taxonomy" id="2799636"/>
    <lineage>
        <taxon>Bacteria</taxon>
        <taxon>Bacillati</taxon>
        <taxon>Bacillota</taxon>
        <taxon>Clostridia</taxon>
        <taxon>Lachnospirales</taxon>
        <taxon>Lachnospiraceae</taxon>
        <taxon>Catonella</taxon>
    </lineage>
</organism>
<sequence>MNLVDELLKIDSKKADELKKGVFKSKRLATLLGSKEETVDVTISEIPSRRINDIIGYQFNKNGSFDIAKSYDAKLILCTEALVEPDLMNKSLQAHFDCKTARDLCEKLFGIEVNELSDEISALCGITKDENEEEEIKNL</sequence>
<proteinExistence type="predicted"/>
<evidence type="ECO:0000313" key="1">
    <source>
        <dbReference type="EMBL" id="MBK5898666.1"/>
    </source>
</evidence>
<accession>A0ABS1J3E7</accession>
<gene>
    <name evidence="1" type="ORF">JJN12_12935</name>
</gene>
<dbReference type="EMBL" id="JAEPRJ010000001">
    <property type="protein sequence ID" value="MBK5898666.1"/>
    <property type="molecule type" value="Genomic_DNA"/>
</dbReference>
<dbReference type="Pfam" id="PF08890">
    <property type="entry name" value="Phage_TAC_5"/>
    <property type="match status" value="1"/>
</dbReference>
<dbReference type="Proteomes" id="UP000604730">
    <property type="component" value="Unassembled WGS sequence"/>
</dbReference>
<keyword evidence="2" id="KW-1185">Reference proteome</keyword>
<reference evidence="1 2" key="1">
    <citation type="submission" date="2021-01" db="EMBL/GenBank/DDBJ databases">
        <title>Isolation and description of Catonella massiliensis sp. nov., a novel Catonella species, isolated from a stable periodontitis subject.</title>
        <authorList>
            <person name="Antezack A."/>
            <person name="Boxberger M."/>
            <person name="La Scola B."/>
            <person name="Monnet-Corti V."/>
        </authorList>
    </citation>
    <scope>NUCLEOTIDE SEQUENCE [LARGE SCALE GENOMIC DNA]</scope>
    <source>
        <strain evidence="1 2">Marseille-Q4567</strain>
    </source>
</reference>
<name>A0ABS1J3E7_9FIRM</name>
<dbReference type="Gene3D" id="3.30.2220.30">
    <property type="match status" value="1"/>
</dbReference>
<evidence type="ECO:0000313" key="2">
    <source>
        <dbReference type="Proteomes" id="UP000604730"/>
    </source>
</evidence>
<protein>
    <recommendedName>
        <fullName evidence="3">Phage XkdN-like protein</fullName>
    </recommendedName>
</protein>
<comment type="caution">
    <text evidence="1">The sequence shown here is derived from an EMBL/GenBank/DDBJ whole genome shotgun (WGS) entry which is preliminary data.</text>
</comment>
<dbReference type="InterPro" id="IPR038559">
    <property type="entry name" value="XkdN-like_sf"/>
</dbReference>